<protein>
    <recommendedName>
        <fullName evidence="7">Response regulatory domain-containing protein</fullName>
    </recommendedName>
</protein>
<evidence type="ECO:0000256" key="6">
    <source>
        <dbReference type="PROSITE-ProRule" id="PRU00169"/>
    </source>
</evidence>
<keyword evidence="3" id="KW-0805">Transcription regulation</keyword>
<keyword evidence="5" id="KW-0804">Transcription</keyword>
<keyword evidence="2" id="KW-0902">Two-component regulatory system</keyword>
<proteinExistence type="predicted"/>
<evidence type="ECO:0000256" key="2">
    <source>
        <dbReference type="ARBA" id="ARBA00023012"/>
    </source>
</evidence>
<dbReference type="PANTHER" id="PTHR44591">
    <property type="entry name" value="STRESS RESPONSE REGULATOR PROTEIN 1"/>
    <property type="match status" value="1"/>
</dbReference>
<dbReference type="Pfam" id="PF00072">
    <property type="entry name" value="Response_reg"/>
    <property type="match status" value="1"/>
</dbReference>
<feature type="domain" description="Response regulatory" evidence="7">
    <location>
        <begin position="7"/>
        <end position="123"/>
    </location>
</feature>
<accession>A0A1F8CV54</accession>
<dbReference type="SMART" id="SM00448">
    <property type="entry name" value="REC"/>
    <property type="match status" value="1"/>
</dbReference>
<dbReference type="InterPro" id="IPR001789">
    <property type="entry name" value="Sig_transdc_resp-reg_receiver"/>
</dbReference>
<evidence type="ECO:0000259" key="7">
    <source>
        <dbReference type="PROSITE" id="PS50110"/>
    </source>
</evidence>
<keyword evidence="4" id="KW-0238">DNA-binding</keyword>
<keyword evidence="1 6" id="KW-0597">Phosphoprotein</keyword>
<evidence type="ECO:0000256" key="1">
    <source>
        <dbReference type="ARBA" id="ARBA00022553"/>
    </source>
</evidence>
<evidence type="ECO:0000256" key="4">
    <source>
        <dbReference type="ARBA" id="ARBA00023125"/>
    </source>
</evidence>
<dbReference type="GO" id="GO:0003677">
    <property type="term" value="F:DNA binding"/>
    <property type="evidence" value="ECO:0007669"/>
    <property type="project" value="UniProtKB-KW"/>
</dbReference>
<dbReference type="PROSITE" id="PS50110">
    <property type="entry name" value="RESPONSE_REGULATORY"/>
    <property type="match status" value="1"/>
</dbReference>
<dbReference type="PANTHER" id="PTHR44591:SF3">
    <property type="entry name" value="RESPONSE REGULATORY DOMAIN-CONTAINING PROTEIN"/>
    <property type="match status" value="1"/>
</dbReference>
<dbReference type="STRING" id="1802538.A2382_02200"/>
<dbReference type="Proteomes" id="UP000178999">
    <property type="component" value="Unassembled WGS sequence"/>
</dbReference>
<evidence type="ECO:0000313" key="8">
    <source>
        <dbReference type="EMBL" id="OGM79709.1"/>
    </source>
</evidence>
<comment type="caution">
    <text evidence="8">The sequence shown here is derived from an EMBL/GenBank/DDBJ whole genome shotgun (WGS) entry which is preliminary data.</text>
</comment>
<dbReference type="SUPFAM" id="SSF52172">
    <property type="entry name" value="CheY-like"/>
    <property type="match status" value="1"/>
</dbReference>
<evidence type="ECO:0000256" key="5">
    <source>
        <dbReference type="ARBA" id="ARBA00023163"/>
    </source>
</evidence>
<dbReference type="InterPro" id="IPR011006">
    <property type="entry name" value="CheY-like_superfamily"/>
</dbReference>
<dbReference type="CDD" id="cd00156">
    <property type="entry name" value="REC"/>
    <property type="match status" value="1"/>
</dbReference>
<name>A0A1F8CV54_9BACT</name>
<dbReference type="FunFam" id="3.40.50.2300:FF:000001">
    <property type="entry name" value="DNA-binding response regulator PhoB"/>
    <property type="match status" value="1"/>
</dbReference>
<sequence>MQADKTTILIVEDESLIRQALAQKLKNEGYQTLEAESGEEGLKKALETKPNLILLDIILPLMDGISVLDALRKDEWGKNAKVIILSNLSDETKASLAKDKGVSDYLIKTNWDINDVVKKIKQKLAA</sequence>
<feature type="modified residue" description="4-aspartylphosphate" evidence="6">
    <location>
        <position position="56"/>
    </location>
</feature>
<dbReference type="GO" id="GO:0000160">
    <property type="term" value="P:phosphorelay signal transduction system"/>
    <property type="evidence" value="ECO:0007669"/>
    <property type="project" value="UniProtKB-KW"/>
</dbReference>
<dbReference type="Gene3D" id="3.40.50.2300">
    <property type="match status" value="1"/>
</dbReference>
<dbReference type="InterPro" id="IPR050595">
    <property type="entry name" value="Bact_response_regulator"/>
</dbReference>
<organism evidence="8 9">
    <name type="scientific">Candidatus Woesebacteria bacterium RIFOXYB1_FULL_38_16</name>
    <dbReference type="NCBI Taxonomy" id="1802538"/>
    <lineage>
        <taxon>Bacteria</taxon>
        <taxon>Candidatus Woeseibacteriota</taxon>
    </lineage>
</organism>
<dbReference type="AlphaFoldDB" id="A0A1F8CV54"/>
<evidence type="ECO:0000256" key="3">
    <source>
        <dbReference type="ARBA" id="ARBA00023015"/>
    </source>
</evidence>
<reference evidence="8 9" key="1">
    <citation type="journal article" date="2016" name="Nat. Commun.">
        <title>Thousands of microbial genomes shed light on interconnected biogeochemical processes in an aquifer system.</title>
        <authorList>
            <person name="Anantharaman K."/>
            <person name="Brown C.T."/>
            <person name="Hug L.A."/>
            <person name="Sharon I."/>
            <person name="Castelle C.J."/>
            <person name="Probst A.J."/>
            <person name="Thomas B.C."/>
            <person name="Singh A."/>
            <person name="Wilkins M.J."/>
            <person name="Karaoz U."/>
            <person name="Brodie E.L."/>
            <person name="Williams K.H."/>
            <person name="Hubbard S.S."/>
            <person name="Banfield J.F."/>
        </authorList>
    </citation>
    <scope>NUCLEOTIDE SEQUENCE [LARGE SCALE GENOMIC DNA]</scope>
</reference>
<gene>
    <name evidence="8" type="ORF">A2382_02200</name>
</gene>
<dbReference type="EMBL" id="MGHY01000009">
    <property type="protein sequence ID" value="OGM79709.1"/>
    <property type="molecule type" value="Genomic_DNA"/>
</dbReference>
<evidence type="ECO:0000313" key="9">
    <source>
        <dbReference type="Proteomes" id="UP000178999"/>
    </source>
</evidence>